<proteinExistence type="predicted"/>
<keyword evidence="2" id="KW-1185">Reference proteome</keyword>
<comment type="caution">
    <text evidence="1">The sequence shown here is derived from an EMBL/GenBank/DDBJ whole genome shotgun (WGS) entry which is preliminary data.</text>
</comment>
<protein>
    <submittedName>
        <fullName evidence="1">Uncharacterized protein</fullName>
    </submittedName>
</protein>
<dbReference type="AlphaFoldDB" id="A0A3B0BWJ8"/>
<evidence type="ECO:0000313" key="1">
    <source>
        <dbReference type="EMBL" id="RKN76821.1"/>
    </source>
</evidence>
<dbReference type="Proteomes" id="UP000276603">
    <property type="component" value="Unassembled WGS sequence"/>
</dbReference>
<accession>A0A3B0BWJ8</accession>
<organism evidence="1 2">
    <name type="scientific">Ulvibacterium marinum</name>
    <dbReference type="NCBI Taxonomy" id="2419782"/>
    <lineage>
        <taxon>Bacteria</taxon>
        <taxon>Pseudomonadati</taxon>
        <taxon>Bacteroidota</taxon>
        <taxon>Flavobacteriia</taxon>
        <taxon>Flavobacteriales</taxon>
        <taxon>Flavobacteriaceae</taxon>
        <taxon>Ulvibacterium</taxon>
    </lineage>
</organism>
<gene>
    <name evidence="1" type="ORF">D7Z94_23860</name>
</gene>
<name>A0A3B0BWJ8_9FLAO</name>
<evidence type="ECO:0000313" key="2">
    <source>
        <dbReference type="Proteomes" id="UP000276603"/>
    </source>
</evidence>
<dbReference type="EMBL" id="RBCJ01000006">
    <property type="protein sequence ID" value="RKN76821.1"/>
    <property type="molecule type" value="Genomic_DNA"/>
</dbReference>
<sequence length="170" mass="19753">MFLLSLVSCFLVTGKDEELTMDRKINSSKKLRLDGYYIRSICNDSKALCNYQTLFLFESGITLWSGTFDENGTSNINKKLNQSYFNKVHKIKFNWGLYQILGDSIIFEQWYHGGKNYAYTSLGVILNDTTFVITGSKRSHRPKEGFKKINEIYHFVEFYPKPDSTTTFID</sequence>
<reference evidence="1 2" key="1">
    <citation type="submission" date="2018-10" db="EMBL/GenBank/DDBJ databases">
        <title>Ulvibacterium marinum gen. nov., sp. nov., a novel marine bacterium of the family Flavobacteriaceae, isolated from a culture of the green alga Ulva prolifera.</title>
        <authorList>
            <person name="Zhang Z."/>
        </authorList>
    </citation>
    <scope>NUCLEOTIDE SEQUENCE [LARGE SCALE GENOMIC DNA]</scope>
    <source>
        <strain evidence="1 2">CCMM003</strain>
    </source>
</reference>